<feature type="domain" description="Pyrrolo-quinoline quinone repeat" evidence="1">
    <location>
        <begin position="182"/>
        <end position="296"/>
    </location>
</feature>
<evidence type="ECO:0000259" key="1">
    <source>
        <dbReference type="Pfam" id="PF13360"/>
    </source>
</evidence>
<dbReference type="SUPFAM" id="SSF50998">
    <property type="entry name" value="Quinoprotein alcohol dehydrogenase-like"/>
    <property type="match status" value="2"/>
</dbReference>
<organism evidence="2 3">
    <name type="scientific">Rhodospira trueperi</name>
    <dbReference type="NCBI Taxonomy" id="69960"/>
    <lineage>
        <taxon>Bacteria</taxon>
        <taxon>Pseudomonadati</taxon>
        <taxon>Pseudomonadota</taxon>
        <taxon>Alphaproteobacteria</taxon>
        <taxon>Rhodospirillales</taxon>
        <taxon>Rhodospirillaceae</taxon>
        <taxon>Rhodospira</taxon>
    </lineage>
</organism>
<dbReference type="EMBL" id="FNAP01000016">
    <property type="protein sequence ID" value="SDE92972.1"/>
    <property type="molecule type" value="Genomic_DNA"/>
</dbReference>
<sequence length="342" mass="36518">MPAVAVAWRGTTENRTLAPAAIQGDRIIVAGEATAEAWSPDGARAWTSPLAMPANFAPRPAPEHVVIGGRKGLSVLEMADGSTAWRATPTEAFGAPLVHGNRLLVGDGSDLAAFALADGAPLWRYTVHGSAGIFYAPAARGGTLFLGAGDGHLTALDADSGAVRWSIDRFGQWQYLRQMALTADGGVLVAGGYDDAVYGLNPTDGAILWRFEAGNFINSQLVHEGGVYFWSPTGWVIGLDARTGDRRWRTRTHRFGSDGRADWAPIMAEVRASGPWLWVLDMGHRLHVLDRANGREAAAPDLPFRARPFVTPTADPDRLVFGTVEGDVVMARVSGLPTETGR</sequence>
<name>A0A1G7GXS4_9PROT</name>
<dbReference type="STRING" id="69960.SAMN05421720_11650"/>
<dbReference type="InterPro" id="IPR011047">
    <property type="entry name" value="Quinoprotein_ADH-like_sf"/>
</dbReference>
<keyword evidence="3" id="KW-1185">Reference proteome</keyword>
<accession>A0A1G7GXS4</accession>
<evidence type="ECO:0000313" key="3">
    <source>
        <dbReference type="Proteomes" id="UP000199412"/>
    </source>
</evidence>
<dbReference type="Gene3D" id="2.130.10.10">
    <property type="entry name" value="YVTN repeat-like/Quinoprotein amine dehydrogenase"/>
    <property type="match status" value="1"/>
</dbReference>
<dbReference type="SMART" id="SM00564">
    <property type="entry name" value="PQQ"/>
    <property type="match status" value="4"/>
</dbReference>
<dbReference type="PANTHER" id="PTHR34512:SF30">
    <property type="entry name" value="OUTER MEMBRANE PROTEIN ASSEMBLY FACTOR BAMB"/>
    <property type="match status" value="1"/>
</dbReference>
<dbReference type="InterPro" id="IPR015943">
    <property type="entry name" value="WD40/YVTN_repeat-like_dom_sf"/>
</dbReference>
<dbReference type="RefSeq" id="WP_092787819.1">
    <property type="nucleotide sequence ID" value="NZ_FNAP01000016.1"/>
</dbReference>
<gene>
    <name evidence="2" type="ORF">SAMN05421720_11650</name>
</gene>
<dbReference type="OrthoDB" id="5290752at2"/>
<dbReference type="Pfam" id="PF13360">
    <property type="entry name" value="PQQ_2"/>
    <property type="match status" value="2"/>
</dbReference>
<dbReference type="AlphaFoldDB" id="A0A1G7GXS4"/>
<dbReference type="InterPro" id="IPR002372">
    <property type="entry name" value="PQQ_rpt_dom"/>
</dbReference>
<proteinExistence type="predicted"/>
<evidence type="ECO:0000313" key="2">
    <source>
        <dbReference type="EMBL" id="SDE92972.1"/>
    </source>
</evidence>
<dbReference type="InterPro" id="IPR018391">
    <property type="entry name" value="PQQ_b-propeller_rpt"/>
</dbReference>
<reference evidence="2 3" key="1">
    <citation type="submission" date="2016-10" db="EMBL/GenBank/DDBJ databases">
        <authorList>
            <person name="de Groot N.N."/>
        </authorList>
    </citation>
    <scope>NUCLEOTIDE SEQUENCE [LARGE SCALE GENOMIC DNA]</scope>
    <source>
        <strain evidence="2 3">ATCC 700224</strain>
    </source>
</reference>
<dbReference type="Proteomes" id="UP000199412">
    <property type="component" value="Unassembled WGS sequence"/>
</dbReference>
<feature type="domain" description="Pyrrolo-quinoline quinone repeat" evidence="1">
    <location>
        <begin position="74"/>
        <end position="172"/>
    </location>
</feature>
<protein>
    <submittedName>
        <fullName evidence="2">PQQ-like domain-containing protein</fullName>
    </submittedName>
</protein>
<dbReference type="PANTHER" id="PTHR34512">
    <property type="entry name" value="CELL SURFACE PROTEIN"/>
    <property type="match status" value="1"/>
</dbReference>